<accession>A0AAV9MYM0</accession>
<evidence type="ECO:0000313" key="1">
    <source>
        <dbReference type="EMBL" id="KAK5046800.1"/>
    </source>
</evidence>
<evidence type="ECO:0000313" key="2">
    <source>
        <dbReference type="Proteomes" id="UP001358417"/>
    </source>
</evidence>
<dbReference type="GeneID" id="89975320"/>
<organism evidence="1 2">
    <name type="scientific">Exophiala bonariae</name>
    <dbReference type="NCBI Taxonomy" id="1690606"/>
    <lineage>
        <taxon>Eukaryota</taxon>
        <taxon>Fungi</taxon>
        <taxon>Dikarya</taxon>
        <taxon>Ascomycota</taxon>
        <taxon>Pezizomycotina</taxon>
        <taxon>Eurotiomycetes</taxon>
        <taxon>Chaetothyriomycetidae</taxon>
        <taxon>Chaetothyriales</taxon>
        <taxon>Herpotrichiellaceae</taxon>
        <taxon>Exophiala</taxon>
    </lineage>
</organism>
<keyword evidence="2" id="KW-1185">Reference proteome</keyword>
<reference evidence="1 2" key="1">
    <citation type="submission" date="2023-08" db="EMBL/GenBank/DDBJ databases">
        <title>Black Yeasts Isolated from many extreme environments.</title>
        <authorList>
            <person name="Coleine C."/>
            <person name="Stajich J.E."/>
            <person name="Selbmann L."/>
        </authorList>
    </citation>
    <scope>NUCLEOTIDE SEQUENCE [LARGE SCALE GENOMIC DNA]</scope>
    <source>
        <strain evidence="1 2">CCFEE 5792</strain>
    </source>
</reference>
<sequence>MGEDNIPLAMGRIEGNSLYHRFMFDAVQNDWAKHLQIPDRRFLHAGNSHAHHFGSVKLWQSEDETTFKILVGALQSITQDSANRLNHAVAIGTVAHPVYLNFTSKISLAQAAQEVDPTFRGLPWTGDAFRAAAYTRSDNYCTVEPVWGGDNHQDEPANHILMLNYDLDHLDIVVGVTPAQSPTFYGRTVATMKSCAKLDAEHVRVAIKHAVEQYLAPGTSSWEWKNPLDPEEFHSVVILGEATQADITFLSSIVEEVLPDHHHTLQFEQPEFRAALGASCADYVLDTYLPESEKLQVVLPRNEL</sequence>
<comment type="caution">
    <text evidence="1">The sequence shown here is derived from an EMBL/GenBank/DDBJ whole genome shotgun (WGS) entry which is preliminary data.</text>
</comment>
<dbReference type="Proteomes" id="UP001358417">
    <property type="component" value="Unassembled WGS sequence"/>
</dbReference>
<name>A0AAV9MYM0_9EURO</name>
<gene>
    <name evidence="1" type="ORF">LTR84_007154</name>
</gene>
<protein>
    <submittedName>
        <fullName evidence="1">Uncharacterized protein</fullName>
    </submittedName>
</protein>
<dbReference type="EMBL" id="JAVRRD010000028">
    <property type="protein sequence ID" value="KAK5046800.1"/>
    <property type="molecule type" value="Genomic_DNA"/>
</dbReference>
<dbReference type="AlphaFoldDB" id="A0AAV9MYM0"/>
<proteinExistence type="predicted"/>
<dbReference type="RefSeq" id="XP_064702373.1">
    <property type="nucleotide sequence ID" value="XM_064850707.1"/>
</dbReference>